<feature type="region of interest" description="Disordered" evidence="1">
    <location>
        <begin position="1"/>
        <end position="48"/>
    </location>
</feature>
<evidence type="ECO:0000313" key="2">
    <source>
        <dbReference type="EMBL" id="KMS64720.1"/>
    </source>
</evidence>
<name>A0A0J8BFZ5_BETVV</name>
<organism evidence="2 3">
    <name type="scientific">Beta vulgaris subsp. vulgaris</name>
    <name type="common">Beet</name>
    <dbReference type="NCBI Taxonomy" id="3555"/>
    <lineage>
        <taxon>Eukaryota</taxon>
        <taxon>Viridiplantae</taxon>
        <taxon>Streptophyta</taxon>
        <taxon>Embryophyta</taxon>
        <taxon>Tracheophyta</taxon>
        <taxon>Spermatophyta</taxon>
        <taxon>Magnoliopsida</taxon>
        <taxon>eudicotyledons</taxon>
        <taxon>Gunneridae</taxon>
        <taxon>Pentapetalae</taxon>
        <taxon>Caryophyllales</taxon>
        <taxon>Chenopodiaceae</taxon>
        <taxon>Betoideae</taxon>
        <taxon>Beta</taxon>
    </lineage>
</organism>
<proteinExistence type="predicted"/>
<sequence>TSPINPGDDILSPPEPEAPRTPPNDISLEPEPLPPVTFEGGNGFPCGS</sequence>
<gene>
    <name evidence="2" type="ORF">BVRB_017370</name>
</gene>
<dbReference type="AlphaFoldDB" id="A0A0J8BFZ5"/>
<dbReference type="EMBL" id="KQ124559">
    <property type="protein sequence ID" value="KMS64720.1"/>
    <property type="molecule type" value="Genomic_DNA"/>
</dbReference>
<dbReference type="Proteomes" id="UP000035740">
    <property type="component" value="Unassembled WGS sequence"/>
</dbReference>
<dbReference type="ExpressionAtlas" id="A0A0J8BFZ5">
    <property type="expression patterns" value="differential"/>
</dbReference>
<feature type="compositionally biased region" description="Pro residues" evidence="1">
    <location>
        <begin position="13"/>
        <end position="22"/>
    </location>
</feature>
<dbReference type="Gramene" id="KMS64720">
    <property type="protein sequence ID" value="KMS64720"/>
    <property type="gene ID" value="BVRB_017370"/>
</dbReference>
<accession>A0A0J8BFZ5</accession>
<protein>
    <submittedName>
        <fullName evidence="2">Uncharacterized protein</fullName>
    </submittedName>
</protein>
<feature type="non-terminal residue" evidence="2">
    <location>
        <position position="1"/>
    </location>
</feature>
<reference evidence="2 3" key="1">
    <citation type="journal article" date="2014" name="Nature">
        <title>The genome of the recently domesticated crop plant sugar beet (Beta vulgaris).</title>
        <authorList>
            <person name="Dohm J.C."/>
            <person name="Minoche A.E."/>
            <person name="Holtgrawe D."/>
            <person name="Capella-Gutierrez S."/>
            <person name="Zakrzewski F."/>
            <person name="Tafer H."/>
            <person name="Rupp O."/>
            <person name="Sorensen T.R."/>
            <person name="Stracke R."/>
            <person name="Reinhardt R."/>
            <person name="Goesmann A."/>
            <person name="Kraft T."/>
            <person name="Schulz B."/>
            <person name="Stadler P.F."/>
            <person name="Schmidt T."/>
            <person name="Gabaldon T."/>
            <person name="Lehrach H."/>
            <person name="Weisshaar B."/>
            <person name="Himmelbauer H."/>
        </authorList>
    </citation>
    <scope>NUCLEOTIDE SEQUENCE [LARGE SCALE GENOMIC DNA]</scope>
    <source>
        <tissue evidence="2">Taproot</tissue>
    </source>
</reference>
<keyword evidence="3" id="KW-1185">Reference proteome</keyword>
<evidence type="ECO:0000313" key="3">
    <source>
        <dbReference type="Proteomes" id="UP000035740"/>
    </source>
</evidence>
<evidence type="ECO:0000256" key="1">
    <source>
        <dbReference type="SAM" id="MobiDB-lite"/>
    </source>
</evidence>